<evidence type="ECO:0000313" key="3">
    <source>
        <dbReference type="Proteomes" id="UP001165060"/>
    </source>
</evidence>
<feature type="region of interest" description="Disordered" evidence="1">
    <location>
        <begin position="286"/>
        <end position="379"/>
    </location>
</feature>
<keyword evidence="3" id="KW-1185">Reference proteome</keyword>
<feature type="compositionally biased region" description="Low complexity" evidence="1">
    <location>
        <begin position="59"/>
        <end position="80"/>
    </location>
</feature>
<evidence type="ECO:0000313" key="2">
    <source>
        <dbReference type="EMBL" id="GMI52447.1"/>
    </source>
</evidence>
<feature type="compositionally biased region" description="Basic and acidic residues" evidence="1">
    <location>
        <begin position="108"/>
        <end position="120"/>
    </location>
</feature>
<comment type="caution">
    <text evidence="2">The sequence shown here is derived from an EMBL/GenBank/DDBJ whole genome shotgun (WGS) entry which is preliminary data.</text>
</comment>
<proteinExistence type="predicted"/>
<protein>
    <submittedName>
        <fullName evidence="2">Uncharacterized protein</fullName>
    </submittedName>
</protein>
<name>A0ABQ6NB20_9STRA</name>
<accession>A0ABQ6NB20</accession>
<gene>
    <name evidence="2" type="ORF">TeGR_g14587</name>
</gene>
<evidence type="ECO:0000256" key="1">
    <source>
        <dbReference type="SAM" id="MobiDB-lite"/>
    </source>
</evidence>
<reference evidence="2 3" key="1">
    <citation type="journal article" date="2023" name="Commun. Biol.">
        <title>Genome analysis of Parmales, the sister group of diatoms, reveals the evolutionary specialization of diatoms from phago-mixotrophs to photoautotrophs.</title>
        <authorList>
            <person name="Ban H."/>
            <person name="Sato S."/>
            <person name="Yoshikawa S."/>
            <person name="Yamada K."/>
            <person name="Nakamura Y."/>
            <person name="Ichinomiya M."/>
            <person name="Sato N."/>
            <person name="Blanc-Mathieu R."/>
            <person name="Endo H."/>
            <person name="Kuwata A."/>
            <person name="Ogata H."/>
        </authorList>
    </citation>
    <scope>NUCLEOTIDE SEQUENCE [LARGE SCALE GENOMIC DNA]</scope>
</reference>
<sequence>MPCVRRWLPATDVSGDLTDVDPPALIESADASMSSFIGRQHTASDVMDLGNSSDIKPPSSSSASASSSTTTTTTSSSSTTLPSSGGWRATNAKKRRERLPPPPAGRLVEIKQSADNDNKKAGVSTFNCGDDDDATVVVDAGPKPSRFRGAAKGGLGNPNKPRAGGSGAKKSLGSFAFGAAPAAQSAKTPPPPPPPAALTKKAKERRAPPPPKPQERFSQMDDDTDGNITEDVPDTPAKDAKPAANATSKFFSSIAGKIGAGVRKIGGGCAGDVEATGGAGGAGLMLSSGWSSQDEIPEIASPPEKPLRALSEPAKQRGSDVQSAVAKQSSKKGWGSKRQKENIFSSFGYKGGKKAQPPKGAKTADVFKTTGGVGGGVKRKAKGVLGSLEKFAFLVKKDEKRPVPGEIVDLTSPKRSKTV</sequence>
<feature type="compositionally biased region" description="Low complexity" evidence="1">
    <location>
        <begin position="168"/>
        <end position="187"/>
    </location>
</feature>
<feature type="compositionally biased region" description="Polar residues" evidence="1">
    <location>
        <begin position="319"/>
        <end position="328"/>
    </location>
</feature>
<dbReference type="EMBL" id="BRYB01006592">
    <property type="protein sequence ID" value="GMI52447.1"/>
    <property type="molecule type" value="Genomic_DNA"/>
</dbReference>
<organism evidence="2 3">
    <name type="scientific">Tetraparma gracilis</name>
    <dbReference type="NCBI Taxonomy" id="2962635"/>
    <lineage>
        <taxon>Eukaryota</taxon>
        <taxon>Sar</taxon>
        <taxon>Stramenopiles</taxon>
        <taxon>Ochrophyta</taxon>
        <taxon>Bolidophyceae</taxon>
        <taxon>Parmales</taxon>
        <taxon>Triparmaceae</taxon>
        <taxon>Tetraparma</taxon>
    </lineage>
</organism>
<feature type="region of interest" description="Disordered" evidence="1">
    <location>
        <begin position="1"/>
        <end position="22"/>
    </location>
</feature>
<dbReference type="Proteomes" id="UP001165060">
    <property type="component" value="Unassembled WGS sequence"/>
</dbReference>
<feature type="region of interest" description="Disordered" evidence="1">
    <location>
        <begin position="42"/>
        <end position="249"/>
    </location>
</feature>